<dbReference type="GO" id="GO:0032259">
    <property type="term" value="P:methylation"/>
    <property type="evidence" value="ECO:0007669"/>
    <property type="project" value="UniProtKB-KW"/>
</dbReference>
<comment type="caution">
    <text evidence="6">The sequence shown here is derived from an EMBL/GenBank/DDBJ whole genome shotgun (WGS) entry which is preliminary data.</text>
</comment>
<keyword evidence="5" id="KW-0808">Transferase</keyword>
<dbReference type="Gene3D" id="1.20.120.1630">
    <property type="match status" value="1"/>
</dbReference>
<dbReference type="GO" id="GO:0005789">
    <property type="term" value="C:endoplasmic reticulum membrane"/>
    <property type="evidence" value="ECO:0007669"/>
    <property type="project" value="UniProtKB-SubCell"/>
</dbReference>
<feature type="transmembrane region" description="Helical" evidence="5">
    <location>
        <begin position="144"/>
        <end position="167"/>
    </location>
</feature>
<sequence length="328" mass="36275">MLNSHFPDTTPPSLAHTIHPALVYLKVALLVIAGTSVHLSLSPPNPPAPSKQCIAKKRSFFERCVRWVTFCSKAMVWLAALSDGIATILAYIEISGMSSNVLSHSWQCPHPITSSCNPPNSSHPANAVNSNTPFDYTSPISCSILVPSSLFIIGVVSVASGAMLRLWCFKALGQFFTFELTIHPSHSLVTTGPYSFVRHPSYTGIYLTLLGGTLVGLSPGTWLYERWIHLSPLLRDAKHLGMWVASFGSTNSIPIARPPLPSFSAGVFTPASLLVYALITFWLVKVWYALRSTNRRLQIEDVELHKVFGNVWEEYAERVRWRLLPGIF</sequence>
<protein>
    <recommendedName>
        <fullName evidence="5">Protein-S-isoprenylcysteine O-methyltransferase</fullName>
        <ecNumber evidence="5">2.1.1.100</ecNumber>
    </recommendedName>
</protein>
<evidence type="ECO:0000313" key="7">
    <source>
        <dbReference type="Proteomes" id="UP001385951"/>
    </source>
</evidence>
<dbReference type="PANTHER" id="PTHR12714:SF9">
    <property type="entry name" value="PROTEIN-S-ISOPRENYLCYSTEINE O-METHYLTRANSFERASE"/>
    <property type="match status" value="1"/>
</dbReference>
<comment type="subcellular location">
    <subcellularLocation>
        <location evidence="5">Endoplasmic reticulum membrane</location>
        <topology evidence="5">Multi-pass membrane protein</topology>
    </subcellularLocation>
    <subcellularLocation>
        <location evidence="1">Membrane</location>
        <topology evidence="1">Multi-pass membrane protein</topology>
    </subcellularLocation>
</comment>
<evidence type="ECO:0000256" key="4">
    <source>
        <dbReference type="ARBA" id="ARBA00023136"/>
    </source>
</evidence>
<comment type="similarity">
    <text evidence="5">Belongs to the class VI-like SAM-binding methyltransferase superfamily. Isoprenylcysteine carboxyl methyltransferase family.</text>
</comment>
<evidence type="ECO:0000256" key="1">
    <source>
        <dbReference type="ARBA" id="ARBA00004141"/>
    </source>
</evidence>
<feature type="transmembrane region" description="Helical" evidence="5">
    <location>
        <begin position="21"/>
        <end position="41"/>
    </location>
</feature>
<keyword evidence="4 5" id="KW-0472">Membrane</keyword>
<dbReference type="AlphaFoldDB" id="A0AAW0GD23"/>
<keyword evidence="3 5" id="KW-1133">Transmembrane helix</keyword>
<evidence type="ECO:0000256" key="2">
    <source>
        <dbReference type="ARBA" id="ARBA00022692"/>
    </source>
</evidence>
<feature type="transmembrane region" description="Helical" evidence="5">
    <location>
        <begin position="267"/>
        <end position="288"/>
    </location>
</feature>
<accession>A0AAW0GD23</accession>
<gene>
    <name evidence="6" type="ORF">QCA50_007356</name>
</gene>
<dbReference type="Pfam" id="PF04140">
    <property type="entry name" value="ICMT"/>
    <property type="match status" value="1"/>
</dbReference>
<organism evidence="6 7">
    <name type="scientific">Cerrena zonata</name>
    <dbReference type="NCBI Taxonomy" id="2478898"/>
    <lineage>
        <taxon>Eukaryota</taxon>
        <taxon>Fungi</taxon>
        <taxon>Dikarya</taxon>
        <taxon>Basidiomycota</taxon>
        <taxon>Agaricomycotina</taxon>
        <taxon>Agaricomycetes</taxon>
        <taxon>Polyporales</taxon>
        <taxon>Cerrenaceae</taxon>
        <taxon>Cerrena</taxon>
    </lineage>
</organism>
<reference evidence="6 7" key="1">
    <citation type="submission" date="2022-09" db="EMBL/GenBank/DDBJ databases">
        <authorList>
            <person name="Palmer J.M."/>
        </authorList>
    </citation>
    <scope>NUCLEOTIDE SEQUENCE [LARGE SCALE GENOMIC DNA]</scope>
    <source>
        <strain evidence="6 7">DSM 7382</strain>
    </source>
</reference>
<dbReference type="InterPro" id="IPR007269">
    <property type="entry name" value="ICMT_MeTrfase"/>
</dbReference>
<keyword evidence="7" id="KW-1185">Reference proteome</keyword>
<dbReference type="PANTHER" id="PTHR12714">
    <property type="entry name" value="PROTEIN-S ISOPRENYLCYSTEINE O-METHYLTRANSFERASE"/>
    <property type="match status" value="1"/>
</dbReference>
<evidence type="ECO:0000313" key="6">
    <source>
        <dbReference type="EMBL" id="KAK7689564.1"/>
    </source>
</evidence>
<name>A0AAW0GD23_9APHY</name>
<comment type="catalytic activity">
    <reaction evidence="5">
        <text>[protein]-C-terminal S-[(2E,6E)-farnesyl]-L-cysteine + S-adenosyl-L-methionine = [protein]-C-terminal S-[(2E,6E)-farnesyl]-L-cysteine methyl ester + S-adenosyl-L-homocysteine</text>
        <dbReference type="Rhea" id="RHEA:21672"/>
        <dbReference type="Rhea" id="RHEA-COMP:12125"/>
        <dbReference type="Rhea" id="RHEA-COMP:12126"/>
        <dbReference type="ChEBI" id="CHEBI:57856"/>
        <dbReference type="ChEBI" id="CHEBI:59789"/>
        <dbReference type="ChEBI" id="CHEBI:90510"/>
        <dbReference type="ChEBI" id="CHEBI:90511"/>
        <dbReference type="EC" id="2.1.1.100"/>
    </reaction>
</comment>
<keyword evidence="5" id="KW-0256">Endoplasmic reticulum</keyword>
<dbReference type="GO" id="GO:0004671">
    <property type="term" value="F:protein C-terminal S-isoprenylcysteine carboxyl O-methyltransferase activity"/>
    <property type="evidence" value="ECO:0007669"/>
    <property type="project" value="UniProtKB-EC"/>
</dbReference>
<dbReference type="Proteomes" id="UP001385951">
    <property type="component" value="Unassembled WGS sequence"/>
</dbReference>
<evidence type="ECO:0000256" key="5">
    <source>
        <dbReference type="RuleBase" id="RU362022"/>
    </source>
</evidence>
<feature type="transmembrane region" description="Helical" evidence="5">
    <location>
        <begin position="204"/>
        <end position="224"/>
    </location>
</feature>
<keyword evidence="5" id="KW-0489">Methyltransferase</keyword>
<keyword evidence="2 5" id="KW-0812">Transmembrane</keyword>
<proteinExistence type="inferred from homology"/>
<evidence type="ECO:0000256" key="3">
    <source>
        <dbReference type="ARBA" id="ARBA00022989"/>
    </source>
</evidence>
<keyword evidence="5" id="KW-0949">S-adenosyl-L-methionine</keyword>
<dbReference type="EC" id="2.1.1.100" evidence="5"/>
<dbReference type="EMBL" id="JASBNA010000008">
    <property type="protein sequence ID" value="KAK7689564.1"/>
    <property type="molecule type" value="Genomic_DNA"/>
</dbReference>
<feature type="transmembrane region" description="Helical" evidence="5">
    <location>
        <begin position="67"/>
        <end position="92"/>
    </location>
</feature>